<comment type="caution">
    <text evidence="7">The sequence shown here is derived from an EMBL/GenBank/DDBJ whole genome shotgun (WGS) entry which is preliminary data.</text>
</comment>
<dbReference type="Pfam" id="PF01880">
    <property type="entry name" value="Desulfoferrodox"/>
    <property type="match status" value="1"/>
</dbReference>
<dbReference type="InterPro" id="IPR002742">
    <property type="entry name" value="Desulfoferrodoxin_Fe-bd_dom"/>
</dbReference>
<organism evidence="7">
    <name type="scientific">bioreactor metagenome</name>
    <dbReference type="NCBI Taxonomy" id="1076179"/>
    <lineage>
        <taxon>unclassified sequences</taxon>
        <taxon>metagenomes</taxon>
        <taxon>ecological metagenomes</taxon>
    </lineage>
</organism>
<gene>
    <name evidence="7" type="ORF">SDC9_141406</name>
</gene>
<evidence type="ECO:0000256" key="2">
    <source>
        <dbReference type="ARBA" id="ARBA00022448"/>
    </source>
</evidence>
<comment type="similarity">
    <text evidence="1">Belongs to the desulfoferrodoxin family.</text>
</comment>
<reference evidence="7" key="1">
    <citation type="submission" date="2019-08" db="EMBL/GenBank/DDBJ databases">
        <authorList>
            <person name="Kucharzyk K."/>
            <person name="Murdoch R.W."/>
            <person name="Higgins S."/>
            <person name="Loffler F."/>
        </authorList>
    </citation>
    <scope>NUCLEOTIDE SEQUENCE</scope>
</reference>
<dbReference type="InterPro" id="IPR036073">
    <property type="entry name" value="Desulfoferrodoxin_Fe-bd_dom_sf"/>
</dbReference>
<dbReference type="AlphaFoldDB" id="A0A645DXM0"/>
<evidence type="ECO:0000256" key="5">
    <source>
        <dbReference type="ARBA" id="ARBA00023004"/>
    </source>
</evidence>
<dbReference type="PANTHER" id="PTHR36541:SF1">
    <property type="entry name" value="SUPEROXIDE REDUCTASE-RELATED"/>
    <property type="match status" value="1"/>
</dbReference>
<keyword evidence="4" id="KW-0249">Electron transport</keyword>
<protein>
    <submittedName>
        <fullName evidence="7">Putative superoxide reductase</fullName>
        <ecNumber evidence="7">1.15.1.2</ecNumber>
    </submittedName>
</protein>
<dbReference type="PANTHER" id="PTHR36541">
    <property type="entry name" value="SUPEROXIDE REDUCTASE-RELATED"/>
    <property type="match status" value="1"/>
</dbReference>
<dbReference type="GO" id="GO:0050605">
    <property type="term" value="F:superoxide reductase activity"/>
    <property type="evidence" value="ECO:0007669"/>
    <property type="project" value="UniProtKB-EC"/>
</dbReference>
<evidence type="ECO:0000256" key="4">
    <source>
        <dbReference type="ARBA" id="ARBA00022982"/>
    </source>
</evidence>
<keyword evidence="5" id="KW-0408">Iron</keyword>
<evidence type="ECO:0000256" key="1">
    <source>
        <dbReference type="ARBA" id="ARBA00005941"/>
    </source>
</evidence>
<keyword evidence="7" id="KW-0560">Oxidoreductase</keyword>
<dbReference type="SUPFAM" id="SSF49367">
    <property type="entry name" value="Superoxide reductase-like"/>
    <property type="match status" value="1"/>
</dbReference>
<sequence length="128" mass="14878">MPRLFTYTDFANGSDKVREYADKHTPVIICGMEAERDNSFQVKVRIGMNIKHPNTSEHHFEYIQLWNLETLIGEVKLLCGSYGDNPIQIETIFTFIPKTSMRLTALAYCNKHGLWKSEEIFIKVYDKS</sequence>
<dbReference type="Gene3D" id="2.60.40.730">
    <property type="entry name" value="SOR catalytic domain"/>
    <property type="match status" value="1"/>
</dbReference>
<proteinExistence type="inferred from homology"/>
<feature type="domain" description="Desulfoferrodoxin ferrous iron-binding" evidence="6">
    <location>
        <begin position="19"/>
        <end position="117"/>
    </location>
</feature>
<accession>A0A645DXM0</accession>
<keyword evidence="2" id="KW-0813">Transport</keyword>
<evidence type="ECO:0000256" key="3">
    <source>
        <dbReference type="ARBA" id="ARBA00022723"/>
    </source>
</evidence>
<evidence type="ECO:0000313" key="7">
    <source>
        <dbReference type="EMBL" id="MPM94260.1"/>
    </source>
</evidence>
<dbReference type="EMBL" id="VSSQ01040930">
    <property type="protein sequence ID" value="MPM94260.1"/>
    <property type="molecule type" value="Genomic_DNA"/>
</dbReference>
<dbReference type="EC" id="1.15.1.2" evidence="7"/>
<name>A0A645DXM0_9ZZZZ</name>
<dbReference type="GO" id="GO:0005506">
    <property type="term" value="F:iron ion binding"/>
    <property type="evidence" value="ECO:0007669"/>
    <property type="project" value="InterPro"/>
</dbReference>
<keyword evidence="3" id="KW-0479">Metal-binding</keyword>
<dbReference type="InterPro" id="IPR051233">
    <property type="entry name" value="Desulfoferrodoxin_SOR"/>
</dbReference>
<evidence type="ECO:0000259" key="6">
    <source>
        <dbReference type="Pfam" id="PF01880"/>
    </source>
</evidence>